<evidence type="ECO:0000313" key="4">
    <source>
        <dbReference type="Proteomes" id="UP001221519"/>
    </source>
</evidence>
<reference evidence="1 4" key="1">
    <citation type="submission" date="2023-02" db="EMBL/GenBank/DDBJ databases">
        <title>Pathogen: clinical or host-associated sample.</title>
        <authorList>
            <person name="Hergert J."/>
            <person name="Casey R."/>
            <person name="Wagner J."/>
            <person name="Young E.L."/>
            <person name="Oakeson K.F."/>
        </authorList>
    </citation>
    <scope>NUCLEOTIDE SEQUENCE</scope>
    <source>
        <strain evidence="2 4">2022CK-00829</strain>
        <strain evidence="1">2022CK-00830</strain>
    </source>
</reference>
<organism evidence="1 3">
    <name type="scientific">Paenibacillus urinalis</name>
    <dbReference type="NCBI Taxonomy" id="521520"/>
    <lineage>
        <taxon>Bacteria</taxon>
        <taxon>Bacillati</taxon>
        <taxon>Bacillota</taxon>
        <taxon>Bacilli</taxon>
        <taxon>Bacillales</taxon>
        <taxon>Paenibacillaceae</taxon>
        <taxon>Paenibacillus</taxon>
    </lineage>
</organism>
<dbReference type="Proteomes" id="UP001221519">
    <property type="component" value="Chromosome"/>
</dbReference>
<evidence type="ECO:0000313" key="3">
    <source>
        <dbReference type="Proteomes" id="UP001220962"/>
    </source>
</evidence>
<keyword evidence="4" id="KW-1185">Reference proteome</keyword>
<evidence type="ECO:0000313" key="2">
    <source>
        <dbReference type="EMBL" id="WDI02712.1"/>
    </source>
</evidence>
<name>A0AAX3N079_9BACL</name>
<dbReference type="EMBL" id="CP118108">
    <property type="protein sequence ID" value="WDI02712.1"/>
    <property type="molecule type" value="Genomic_DNA"/>
</dbReference>
<dbReference type="RefSeq" id="WP_047911354.1">
    <property type="nucleotide sequence ID" value="NZ_CP118101.1"/>
</dbReference>
<gene>
    <name evidence="1" type="ORF">PUW23_01595</name>
    <name evidence="2" type="ORF">PUW25_01600</name>
</gene>
<evidence type="ECO:0000313" key="1">
    <source>
        <dbReference type="EMBL" id="WDH82967.1"/>
    </source>
</evidence>
<protein>
    <submittedName>
        <fullName evidence="1">Uncharacterized protein</fullName>
    </submittedName>
</protein>
<accession>A0AAX3N079</accession>
<dbReference type="EMBL" id="CP118101">
    <property type="protein sequence ID" value="WDH82967.1"/>
    <property type="molecule type" value="Genomic_DNA"/>
</dbReference>
<sequence>MNRYLFEYELQSTGFRGEFSWVEESEEKAKEAVRERIADLEFTDLEDVVVGKLLKTMDASNRYFECENCAS</sequence>
<dbReference type="AlphaFoldDB" id="A0AAX3N079"/>
<proteinExistence type="predicted"/>
<dbReference type="Proteomes" id="UP001220962">
    <property type="component" value="Chromosome"/>
</dbReference>